<dbReference type="EMBL" id="JABFTP020000165">
    <property type="protein sequence ID" value="KAL3284103.1"/>
    <property type="molecule type" value="Genomic_DNA"/>
</dbReference>
<reference evidence="2 3" key="1">
    <citation type="journal article" date="2021" name="BMC Biol.">
        <title>Horizontally acquired antibacterial genes associated with adaptive radiation of ladybird beetles.</title>
        <authorList>
            <person name="Li H.S."/>
            <person name="Tang X.F."/>
            <person name="Huang Y.H."/>
            <person name="Xu Z.Y."/>
            <person name="Chen M.L."/>
            <person name="Du X.Y."/>
            <person name="Qiu B.Y."/>
            <person name="Chen P.T."/>
            <person name="Zhang W."/>
            <person name="Slipinski A."/>
            <person name="Escalona H.E."/>
            <person name="Waterhouse R.M."/>
            <person name="Zwick A."/>
            <person name="Pang H."/>
        </authorList>
    </citation>
    <scope>NUCLEOTIDE SEQUENCE [LARGE SCALE GENOMIC DNA]</scope>
    <source>
        <strain evidence="2">SYSU2018</strain>
    </source>
</reference>
<dbReference type="Proteomes" id="UP001516400">
    <property type="component" value="Unassembled WGS sequence"/>
</dbReference>
<sequence length="107" mass="12149">MLKQFQDLCNHSENHASATHCSDLSHHLVELGKEIFLSIASLNDIAKSRRKRGLLGKFLTSVFGVNEEVYRDIDALNENQERLIETTNRQSKLMVSGMAAMEETEKE</sequence>
<keyword evidence="3" id="KW-1185">Reference proteome</keyword>
<evidence type="ECO:0000313" key="3">
    <source>
        <dbReference type="Proteomes" id="UP001516400"/>
    </source>
</evidence>
<gene>
    <name evidence="1" type="ORF">HHI36_018271</name>
    <name evidence="2" type="ORF">HHI36_018273</name>
</gene>
<organism evidence="2 3">
    <name type="scientific">Cryptolaemus montrouzieri</name>
    <dbReference type="NCBI Taxonomy" id="559131"/>
    <lineage>
        <taxon>Eukaryota</taxon>
        <taxon>Metazoa</taxon>
        <taxon>Ecdysozoa</taxon>
        <taxon>Arthropoda</taxon>
        <taxon>Hexapoda</taxon>
        <taxon>Insecta</taxon>
        <taxon>Pterygota</taxon>
        <taxon>Neoptera</taxon>
        <taxon>Endopterygota</taxon>
        <taxon>Coleoptera</taxon>
        <taxon>Polyphaga</taxon>
        <taxon>Cucujiformia</taxon>
        <taxon>Coccinelloidea</taxon>
        <taxon>Coccinellidae</taxon>
        <taxon>Scymninae</taxon>
        <taxon>Scymnini</taxon>
        <taxon>Cryptolaemus</taxon>
    </lineage>
</organism>
<dbReference type="EMBL" id="JABFTP020000165">
    <property type="protein sequence ID" value="KAL3284105.1"/>
    <property type="molecule type" value="Genomic_DNA"/>
</dbReference>
<evidence type="ECO:0000313" key="1">
    <source>
        <dbReference type="EMBL" id="KAL3284103.1"/>
    </source>
</evidence>
<proteinExistence type="predicted"/>
<dbReference type="AlphaFoldDB" id="A0ABD2P0T0"/>
<evidence type="ECO:0000313" key="2">
    <source>
        <dbReference type="EMBL" id="KAL3284105.1"/>
    </source>
</evidence>
<name>A0ABD2P0T0_9CUCU</name>
<comment type="caution">
    <text evidence="2">The sequence shown here is derived from an EMBL/GenBank/DDBJ whole genome shotgun (WGS) entry which is preliminary data.</text>
</comment>
<accession>A0ABD2P0T0</accession>
<reference evidence="2" key="2">
    <citation type="submission" date="2024-03" db="EMBL/GenBank/DDBJ databases">
        <title>Genomics of ladybird beetles.</title>
        <authorList>
            <person name="Li H.-S."/>
            <person name="Huang Y.-H."/>
        </authorList>
    </citation>
    <scope>NUCLEOTIDE SEQUENCE</scope>
    <source>
        <strain evidence="2">SYSU2018</strain>
        <tissue evidence="2">Whole body of male adult</tissue>
    </source>
</reference>
<protein>
    <submittedName>
        <fullName evidence="2">Uncharacterized protein</fullName>
    </submittedName>
</protein>